<dbReference type="InterPro" id="IPR015424">
    <property type="entry name" value="PyrdxlP-dep_Trfase"/>
</dbReference>
<dbReference type="GO" id="GO:0019752">
    <property type="term" value="P:carboxylic acid metabolic process"/>
    <property type="evidence" value="ECO:0007669"/>
    <property type="project" value="InterPro"/>
</dbReference>
<comment type="similarity">
    <text evidence="2">Belongs to the group II decarboxylase family.</text>
</comment>
<dbReference type="PANTHER" id="PTHR42735:SF1">
    <property type="entry name" value="PYRIDOXAL-DEPENDENT DECARBOXYLASE DOMAIN-CONTAINING PROTEIN 1-RELATED"/>
    <property type="match status" value="1"/>
</dbReference>
<dbReference type="Gene3D" id="3.40.640.10">
    <property type="entry name" value="Type I PLP-dependent aspartate aminotransferase-like (Major domain)"/>
    <property type="match status" value="1"/>
</dbReference>
<feature type="domain" description="PDXDC1-like third" evidence="10">
    <location>
        <begin position="410"/>
        <end position="511"/>
    </location>
</feature>
<dbReference type="FunFam" id="3.40.640.10:FF:000036">
    <property type="entry name" value="pyridoxal-dependent decarboxylase domain-containing protein 1 isoform X2"/>
    <property type="match status" value="1"/>
</dbReference>
<dbReference type="InterPro" id="IPR055103">
    <property type="entry name" value="PDXDC1-like_2nd"/>
</dbReference>
<accession>A0A673IB36</accession>
<feature type="domain" description="PDXDC1/PDXD2 second" evidence="9">
    <location>
        <begin position="332"/>
        <end position="404"/>
    </location>
</feature>
<dbReference type="GO" id="GO:0030170">
    <property type="term" value="F:pyridoxal phosphate binding"/>
    <property type="evidence" value="ECO:0007669"/>
    <property type="project" value="InterPro"/>
</dbReference>
<feature type="compositionally biased region" description="Acidic residues" evidence="8">
    <location>
        <begin position="674"/>
        <end position="683"/>
    </location>
</feature>
<evidence type="ECO:0000256" key="5">
    <source>
        <dbReference type="ARBA" id="ARBA00023239"/>
    </source>
</evidence>
<keyword evidence="3" id="KW-0210">Decarboxylase</keyword>
<sequence>LQLVTACSYVGEQGHMALLGHSLAAYISVLERERLRKLTTRILSDTTLWLCRLFRYENGSAYYHEDDREGLVKVCRLAINTHYEDYATEGFTLLSSKHPVIYQSAACRPGLGQHLCSQLGLPLSSLCIVPCNTMFGSLHRMDVALLDKLIRDDRESGKLPLLLIANAGTPGAGHTDKFSRLKELCVQYNMWLHVEGVNLATLVLGQVSSTVTAATKCDSMTLTPGPWLGLPAVPAVTLYRHEDPALSLAAGLTSSQPVEKLRALPLWLSLQYLGHDGILQRIKHASQLSQQLLENLKTLASIKTSVEDELNSPVVVFRFSQDNSTQGYLEGERDILDALNRWLGEQLAQQVPLSGVDVVELEDEGTCVRFSPLMTAAALGTQENDVAALVEKLGEMIPVLSCTLRFRQDFKDEVLQQASLLYIEDQSWPGLGGVRTTDLDEDKRHHSVEKINSDLLKKLMELDTDLYFSDGPEFCEEKNCIFIGMATEDLDVAELVETIVSIGRDIEESGKLFENMTEVVRRGIQEAEQQLQKANEEKLMEEGVLRQIPLVGSVLNWFSPLQASVKGKTFNLAEGCLDSTEPVYSIKAQMNKEASLDSPKSVTKRFPGQKLFRRQGAGSDSVSDTSSVSQLEESFRETAPVQASDAEEAEVPQEHHVHIVVETASSDQRVPEGQETESVDALR</sequence>
<dbReference type="Pfam" id="PF00282">
    <property type="entry name" value="Pyridoxal_deC"/>
    <property type="match status" value="1"/>
</dbReference>
<keyword evidence="12" id="KW-1185">Reference proteome</keyword>
<keyword evidence="7" id="KW-0175">Coiled coil</keyword>
<proteinExistence type="inferred from homology"/>
<reference evidence="11" key="1">
    <citation type="submission" date="2025-08" db="UniProtKB">
        <authorList>
            <consortium name="Ensembl"/>
        </authorList>
    </citation>
    <scope>IDENTIFICATION</scope>
</reference>
<evidence type="ECO:0000256" key="2">
    <source>
        <dbReference type="ARBA" id="ARBA00009533"/>
    </source>
</evidence>
<evidence type="ECO:0000256" key="6">
    <source>
        <dbReference type="ARBA" id="ARBA00047190"/>
    </source>
</evidence>
<evidence type="ECO:0000256" key="1">
    <source>
        <dbReference type="ARBA" id="ARBA00001933"/>
    </source>
</evidence>
<feature type="compositionally biased region" description="Low complexity" evidence="8">
    <location>
        <begin position="619"/>
        <end position="629"/>
    </location>
</feature>
<dbReference type="InterPro" id="IPR055102">
    <property type="entry name" value="PDXDC1-like_3rd"/>
</dbReference>
<comment type="cofactor">
    <cofactor evidence="1">
        <name>pyridoxal 5'-phosphate</name>
        <dbReference type="ChEBI" id="CHEBI:597326"/>
    </cofactor>
</comment>
<dbReference type="Pfam" id="PF22930">
    <property type="entry name" value="PDXDC1-like_cen"/>
    <property type="match status" value="1"/>
</dbReference>
<evidence type="ECO:0000256" key="4">
    <source>
        <dbReference type="ARBA" id="ARBA00022898"/>
    </source>
</evidence>
<keyword evidence="5" id="KW-0456">Lyase</keyword>
<gene>
    <name evidence="11" type="primary">LOC107721496</name>
</gene>
<evidence type="ECO:0000259" key="10">
    <source>
        <dbReference type="Pfam" id="PF22937"/>
    </source>
</evidence>
<name>A0A673IB36_9TELE</name>
<organism evidence="11 12">
    <name type="scientific">Sinocyclocheilus rhinocerous</name>
    <dbReference type="NCBI Taxonomy" id="307959"/>
    <lineage>
        <taxon>Eukaryota</taxon>
        <taxon>Metazoa</taxon>
        <taxon>Chordata</taxon>
        <taxon>Craniata</taxon>
        <taxon>Vertebrata</taxon>
        <taxon>Euteleostomi</taxon>
        <taxon>Actinopterygii</taxon>
        <taxon>Neopterygii</taxon>
        <taxon>Teleostei</taxon>
        <taxon>Ostariophysi</taxon>
        <taxon>Cypriniformes</taxon>
        <taxon>Cyprinidae</taxon>
        <taxon>Cyprininae</taxon>
        <taxon>Sinocyclocheilus</taxon>
    </lineage>
</organism>
<evidence type="ECO:0000259" key="9">
    <source>
        <dbReference type="Pfam" id="PF22930"/>
    </source>
</evidence>
<evidence type="ECO:0000313" key="11">
    <source>
        <dbReference type="Ensembl" id="ENSSRHP00000036060.1"/>
    </source>
</evidence>
<dbReference type="Pfam" id="PF22937">
    <property type="entry name" value="PDXDC1-like_cen2"/>
    <property type="match status" value="1"/>
</dbReference>
<dbReference type="Ensembl" id="ENSSRHT00000037111.1">
    <property type="protein sequence ID" value="ENSSRHP00000036060.1"/>
    <property type="gene ID" value="ENSSRHG00000016849.1"/>
</dbReference>
<dbReference type="AlphaFoldDB" id="A0A673IB36"/>
<dbReference type="InterPro" id="IPR050477">
    <property type="entry name" value="GrpII_AminoAcid_Decarb"/>
</dbReference>
<feature type="coiled-coil region" evidence="7">
    <location>
        <begin position="517"/>
        <end position="544"/>
    </location>
</feature>
<feature type="region of interest" description="Disordered" evidence="8">
    <location>
        <begin position="613"/>
        <end position="683"/>
    </location>
</feature>
<evidence type="ECO:0000256" key="3">
    <source>
        <dbReference type="ARBA" id="ARBA00022793"/>
    </source>
</evidence>
<reference evidence="11" key="2">
    <citation type="submission" date="2025-09" db="UniProtKB">
        <authorList>
            <consortium name="Ensembl"/>
        </authorList>
    </citation>
    <scope>IDENTIFICATION</scope>
</reference>
<keyword evidence="4" id="KW-0663">Pyridoxal phosphate</keyword>
<evidence type="ECO:0000256" key="8">
    <source>
        <dbReference type="SAM" id="MobiDB-lite"/>
    </source>
</evidence>
<dbReference type="PANTHER" id="PTHR42735">
    <property type="match status" value="1"/>
</dbReference>
<dbReference type="InterPro" id="IPR015421">
    <property type="entry name" value="PyrdxlP-dep_Trfase_major"/>
</dbReference>
<dbReference type="InterPro" id="IPR002129">
    <property type="entry name" value="PyrdxlP-dep_de-COase"/>
</dbReference>
<dbReference type="GO" id="GO:0016831">
    <property type="term" value="F:carboxy-lyase activity"/>
    <property type="evidence" value="ECO:0007669"/>
    <property type="project" value="UniProtKB-KW"/>
</dbReference>
<evidence type="ECO:0000256" key="7">
    <source>
        <dbReference type="SAM" id="Coils"/>
    </source>
</evidence>
<evidence type="ECO:0000313" key="12">
    <source>
        <dbReference type="Proteomes" id="UP000472270"/>
    </source>
</evidence>
<dbReference type="Proteomes" id="UP000472270">
    <property type="component" value="Unassembled WGS sequence"/>
</dbReference>
<dbReference type="SUPFAM" id="SSF53383">
    <property type="entry name" value="PLP-dependent transferases"/>
    <property type="match status" value="1"/>
</dbReference>
<protein>
    <recommendedName>
        <fullName evidence="6">Pyridoxal-dependent decarboxylase domain-containing protein 1</fullName>
    </recommendedName>
</protein>